<accession>A0A9W4I0P8</accession>
<dbReference type="OrthoDB" id="4526539at2759"/>
<comment type="caution">
    <text evidence="1">The sequence shown here is derived from an EMBL/GenBank/DDBJ whole genome shotgun (WGS) entry which is preliminary data.</text>
</comment>
<dbReference type="AlphaFoldDB" id="A0A9W4I0P8"/>
<gene>
    <name evidence="1" type="ORF">PNAL_LOCUS6947</name>
</gene>
<name>A0A9W4I0P8_PENNA</name>
<dbReference type="Proteomes" id="UP001153461">
    <property type="component" value="Unassembled WGS sequence"/>
</dbReference>
<evidence type="ECO:0000313" key="2">
    <source>
        <dbReference type="Proteomes" id="UP001153461"/>
    </source>
</evidence>
<organism evidence="1 2">
    <name type="scientific">Penicillium nalgiovense</name>
    <dbReference type="NCBI Taxonomy" id="60175"/>
    <lineage>
        <taxon>Eukaryota</taxon>
        <taxon>Fungi</taxon>
        <taxon>Dikarya</taxon>
        <taxon>Ascomycota</taxon>
        <taxon>Pezizomycotina</taxon>
        <taxon>Eurotiomycetes</taxon>
        <taxon>Eurotiomycetidae</taxon>
        <taxon>Eurotiales</taxon>
        <taxon>Aspergillaceae</taxon>
        <taxon>Penicillium</taxon>
    </lineage>
</organism>
<sequence>MRPIDVGRVPRVEPLGRRVSGHRDRDLPVSPIWVENARSSEVSLGFLPAAARECSD</sequence>
<reference evidence="1" key="1">
    <citation type="submission" date="2021-07" db="EMBL/GenBank/DDBJ databases">
        <authorList>
            <person name="Branca A.L. A."/>
        </authorList>
    </citation>
    <scope>NUCLEOTIDE SEQUENCE</scope>
</reference>
<protein>
    <submittedName>
        <fullName evidence="1">Uncharacterized protein</fullName>
    </submittedName>
</protein>
<evidence type="ECO:0000313" key="1">
    <source>
        <dbReference type="EMBL" id="CAG8181575.1"/>
    </source>
</evidence>
<proteinExistence type="predicted"/>
<dbReference type="EMBL" id="CAJVNV010000385">
    <property type="protein sequence ID" value="CAG8181575.1"/>
    <property type="molecule type" value="Genomic_DNA"/>
</dbReference>